<gene>
    <name evidence="2" type="ORF">TREES_T100017942</name>
</gene>
<feature type="chain" id="PRO_5003999245" evidence="1">
    <location>
        <begin position="35"/>
        <end position="135"/>
    </location>
</feature>
<dbReference type="AlphaFoldDB" id="L9JR58"/>
<feature type="signal peptide" evidence="1">
    <location>
        <begin position="1"/>
        <end position="34"/>
    </location>
</feature>
<evidence type="ECO:0000313" key="3">
    <source>
        <dbReference type="Proteomes" id="UP000011518"/>
    </source>
</evidence>
<proteinExistence type="predicted"/>
<sequence>MPAPSVPHANAAGIGWSLSHRVLVMLWLWDPRETASWCRVQWSGLRARLPGSAAAQLLPFCIPALTWDTGVALSSTPGLREGPVNVPGPRSHFAEWASGQCGLRRCPSLQEGLWAHPCVARGVHMQAIFGNFGHR</sequence>
<dbReference type="InParanoid" id="L9JR58"/>
<evidence type="ECO:0000256" key="1">
    <source>
        <dbReference type="SAM" id="SignalP"/>
    </source>
</evidence>
<dbReference type="Proteomes" id="UP000011518">
    <property type="component" value="Unassembled WGS sequence"/>
</dbReference>
<evidence type="ECO:0000313" key="2">
    <source>
        <dbReference type="EMBL" id="ELW52749.1"/>
    </source>
</evidence>
<reference evidence="3" key="1">
    <citation type="submission" date="2012-07" db="EMBL/GenBank/DDBJ databases">
        <title>Genome of the Chinese tree shrew, a rising model animal genetically related to primates.</title>
        <authorList>
            <person name="Zhang G."/>
            <person name="Fan Y."/>
            <person name="Yao Y."/>
            <person name="Huang Z."/>
        </authorList>
    </citation>
    <scope>NUCLEOTIDE SEQUENCE [LARGE SCALE GENOMIC DNA]</scope>
</reference>
<keyword evidence="1" id="KW-0732">Signal</keyword>
<reference evidence="3" key="2">
    <citation type="journal article" date="2013" name="Nat. Commun.">
        <title>Genome of the Chinese tree shrew.</title>
        <authorList>
            <person name="Fan Y."/>
            <person name="Huang Z.Y."/>
            <person name="Cao C.C."/>
            <person name="Chen C.S."/>
            <person name="Chen Y.X."/>
            <person name="Fan D.D."/>
            <person name="He J."/>
            <person name="Hou H.L."/>
            <person name="Hu L."/>
            <person name="Hu X.T."/>
            <person name="Jiang X.T."/>
            <person name="Lai R."/>
            <person name="Lang Y.S."/>
            <person name="Liang B."/>
            <person name="Liao S.G."/>
            <person name="Mu D."/>
            <person name="Ma Y.Y."/>
            <person name="Niu Y.Y."/>
            <person name="Sun X.Q."/>
            <person name="Xia J.Q."/>
            <person name="Xiao J."/>
            <person name="Xiong Z.Q."/>
            <person name="Xu L."/>
            <person name="Yang L."/>
            <person name="Zhang Y."/>
            <person name="Zhao W."/>
            <person name="Zhao X.D."/>
            <person name="Zheng Y.T."/>
            <person name="Zhou J.M."/>
            <person name="Zhu Y.B."/>
            <person name="Zhang G.J."/>
            <person name="Wang J."/>
            <person name="Yao Y.G."/>
        </authorList>
    </citation>
    <scope>NUCLEOTIDE SEQUENCE [LARGE SCALE GENOMIC DNA]</scope>
</reference>
<dbReference type="EMBL" id="KB320953">
    <property type="protein sequence ID" value="ELW52749.1"/>
    <property type="molecule type" value="Genomic_DNA"/>
</dbReference>
<organism evidence="2 3">
    <name type="scientific">Tupaia chinensis</name>
    <name type="common">Chinese tree shrew</name>
    <name type="synonym">Tupaia belangeri chinensis</name>
    <dbReference type="NCBI Taxonomy" id="246437"/>
    <lineage>
        <taxon>Eukaryota</taxon>
        <taxon>Metazoa</taxon>
        <taxon>Chordata</taxon>
        <taxon>Craniata</taxon>
        <taxon>Vertebrata</taxon>
        <taxon>Euteleostomi</taxon>
        <taxon>Mammalia</taxon>
        <taxon>Eutheria</taxon>
        <taxon>Euarchontoglires</taxon>
        <taxon>Scandentia</taxon>
        <taxon>Tupaiidae</taxon>
        <taxon>Tupaia</taxon>
    </lineage>
</organism>
<accession>L9JR58</accession>
<keyword evidence="3" id="KW-1185">Reference proteome</keyword>
<name>L9JR58_TUPCH</name>
<protein>
    <submittedName>
        <fullName evidence="2">Uncharacterized protein</fullName>
    </submittedName>
</protein>